<reference evidence="2" key="2">
    <citation type="journal article" date="2021" name="Genome Biol. Evol.">
        <title>Developing a high-quality reference genome for a parasitic bivalve with doubly uniparental inheritance (Bivalvia: Unionida).</title>
        <authorList>
            <person name="Smith C.H."/>
        </authorList>
    </citation>
    <scope>NUCLEOTIDE SEQUENCE</scope>
    <source>
        <strain evidence="2">CHS0354</strain>
        <tissue evidence="2">Mantle</tissue>
    </source>
</reference>
<evidence type="ECO:0000256" key="1">
    <source>
        <dbReference type="SAM" id="MobiDB-lite"/>
    </source>
</evidence>
<keyword evidence="3" id="KW-1185">Reference proteome</keyword>
<feature type="compositionally biased region" description="Basic and acidic residues" evidence="1">
    <location>
        <begin position="209"/>
        <end position="218"/>
    </location>
</feature>
<proteinExistence type="predicted"/>
<reference evidence="2" key="3">
    <citation type="submission" date="2023-05" db="EMBL/GenBank/DDBJ databases">
        <authorList>
            <person name="Smith C.H."/>
        </authorList>
    </citation>
    <scope>NUCLEOTIDE SEQUENCE</scope>
    <source>
        <strain evidence="2">CHS0354</strain>
        <tissue evidence="2">Mantle</tissue>
    </source>
</reference>
<reference evidence="2" key="1">
    <citation type="journal article" date="2021" name="Genome Biol. Evol.">
        <title>A High-Quality Reference Genome for a Parasitic Bivalve with Doubly Uniparental Inheritance (Bivalvia: Unionida).</title>
        <authorList>
            <person name="Smith C.H."/>
        </authorList>
    </citation>
    <scope>NUCLEOTIDE SEQUENCE</scope>
    <source>
        <strain evidence="2">CHS0354</strain>
    </source>
</reference>
<dbReference type="SUPFAM" id="SSF52540">
    <property type="entry name" value="P-loop containing nucleoside triphosphate hydrolases"/>
    <property type="match status" value="1"/>
</dbReference>
<dbReference type="EMBL" id="JAEAOA010002363">
    <property type="protein sequence ID" value="KAK3588956.1"/>
    <property type="molecule type" value="Genomic_DNA"/>
</dbReference>
<gene>
    <name evidence="2" type="ORF">CHS0354_043125</name>
</gene>
<evidence type="ECO:0008006" key="4">
    <source>
        <dbReference type="Google" id="ProtNLM"/>
    </source>
</evidence>
<name>A0AAE0SBL6_9BIVA</name>
<dbReference type="Gene3D" id="3.40.50.300">
    <property type="entry name" value="P-loop containing nucleotide triphosphate hydrolases"/>
    <property type="match status" value="1"/>
</dbReference>
<comment type="caution">
    <text evidence="2">The sequence shown here is derived from an EMBL/GenBank/DDBJ whole genome shotgun (WGS) entry which is preliminary data.</text>
</comment>
<sequence length="232" mass="25912">MGSGKSFVCNILAGQDKFRSATSKNQGTVNVETERSIYQFKGCKDFFVTDTPDFQTPAGNNEVRKIQNTITYNNTFLVYVANWNHVLADLLGSSDSVEQQLGALLLDLPKFRGSVAVLTHVPKDAHDKVSSDKIYRYLDSKFKGNVETIIQDISLTDTNRSNTAQKIIRHFGLSLVEINPEKSLIAVDSRPDSTKSGDSLHSVHCNDNGVRKQDIDHKHVGKQTSKKEYDEF</sequence>
<feature type="region of interest" description="Disordered" evidence="1">
    <location>
        <begin position="188"/>
        <end position="232"/>
    </location>
</feature>
<protein>
    <recommendedName>
        <fullName evidence="4">AIG1-type G domain-containing protein</fullName>
    </recommendedName>
</protein>
<dbReference type="AlphaFoldDB" id="A0AAE0SBL6"/>
<dbReference type="Proteomes" id="UP001195483">
    <property type="component" value="Unassembled WGS sequence"/>
</dbReference>
<dbReference type="InterPro" id="IPR027417">
    <property type="entry name" value="P-loop_NTPase"/>
</dbReference>
<accession>A0AAE0SBL6</accession>
<evidence type="ECO:0000313" key="2">
    <source>
        <dbReference type="EMBL" id="KAK3588956.1"/>
    </source>
</evidence>
<organism evidence="2 3">
    <name type="scientific">Potamilus streckersoni</name>
    <dbReference type="NCBI Taxonomy" id="2493646"/>
    <lineage>
        <taxon>Eukaryota</taxon>
        <taxon>Metazoa</taxon>
        <taxon>Spiralia</taxon>
        <taxon>Lophotrochozoa</taxon>
        <taxon>Mollusca</taxon>
        <taxon>Bivalvia</taxon>
        <taxon>Autobranchia</taxon>
        <taxon>Heteroconchia</taxon>
        <taxon>Palaeoheterodonta</taxon>
        <taxon>Unionida</taxon>
        <taxon>Unionoidea</taxon>
        <taxon>Unionidae</taxon>
        <taxon>Ambleminae</taxon>
        <taxon>Lampsilini</taxon>
        <taxon>Potamilus</taxon>
    </lineage>
</organism>
<evidence type="ECO:0000313" key="3">
    <source>
        <dbReference type="Proteomes" id="UP001195483"/>
    </source>
</evidence>